<feature type="signal peptide" evidence="1">
    <location>
        <begin position="1"/>
        <end position="17"/>
    </location>
</feature>
<gene>
    <name evidence="2" type="ORF">FUG_LOCUS230264</name>
</gene>
<organism evidence="2">
    <name type="scientific">Gibberella zeae</name>
    <name type="common">Wheat head blight fungus</name>
    <name type="synonym">Fusarium graminearum</name>
    <dbReference type="NCBI Taxonomy" id="5518"/>
    <lineage>
        <taxon>Eukaryota</taxon>
        <taxon>Fungi</taxon>
        <taxon>Dikarya</taxon>
        <taxon>Ascomycota</taxon>
        <taxon>Pezizomycotina</taxon>
        <taxon>Sordariomycetes</taxon>
        <taxon>Hypocreomycetidae</taxon>
        <taxon>Hypocreales</taxon>
        <taxon>Nectriaceae</taxon>
        <taxon>Fusarium</taxon>
    </lineage>
</organism>
<dbReference type="EMBL" id="CAAKMV010000126">
    <property type="protein sequence ID" value="VIO56888.1"/>
    <property type="molecule type" value="Genomic_DNA"/>
</dbReference>
<name>A0A4E9DTQ8_GIBZA</name>
<accession>A0A4E9DTQ8</accession>
<evidence type="ECO:0000313" key="2">
    <source>
        <dbReference type="EMBL" id="VIO56888.1"/>
    </source>
</evidence>
<keyword evidence="1" id="KW-0732">Signal</keyword>
<proteinExistence type="predicted"/>
<dbReference type="AlphaFoldDB" id="A0A4E9DTQ8"/>
<protein>
    <submittedName>
        <fullName evidence="2">Uncharacterized protein</fullName>
    </submittedName>
</protein>
<sequence length="329" mass="36301">MKFSITIVAFNIMAVLAAPPLNPRQNDVPDCENGGHAEHLKTYDSAAECKKACYLREQAENDNYLGVCKGQCKAISHMSPKVACHGREVNSISPTDTAHFFTTTTTTKLNSGLLDKMLLQLPVITTLLSLVSAQSIGGLGNVTVSFFTSDQDCESSDKKTPILTTRDIPTELICFNLTDTFSPGNKTISGYQKALEPWEHPNSNISFHLQQNDFDSSANYTQIRYELPGSEAGEKSSWVLWVYPHLNCETEVKGIDNHEYPWYEVDCQTEKGGECQEVSYPIKSFAILNGDRDGECKTWAQLGAATRMNSQMPGLFYTTVAMAVAILAL</sequence>
<reference evidence="2" key="1">
    <citation type="submission" date="2019-04" db="EMBL/GenBank/DDBJ databases">
        <authorList>
            <person name="Melise S."/>
            <person name="Noan J."/>
            <person name="Okalmin O."/>
        </authorList>
    </citation>
    <scope>NUCLEOTIDE SEQUENCE</scope>
    <source>
        <strain evidence="2">FN9</strain>
    </source>
</reference>
<evidence type="ECO:0000256" key="1">
    <source>
        <dbReference type="SAM" id="SignalP"/>
    </source>
</evidence>
<feature type="chain" id="PRO_5026152056" evidence="1">
    <location>
        <begin position="18"/>
        <end position="329"/>
    </location>
</feature>